<dbReference type="GO" id="GO:0005829">
    <property type="term" value="C:cytosol"/>
    <property type="evidence" value="ECO:0007669"/>
    <property type="project" value="TreeGrafter"/>
</dbReference>
<dbReference type="GO" id="GO:0006516">
    <property type="term" value="P:glycoprotein catabolic process"/>
    <property type="evidence" value="ECO:0007669"/>
    <property type="project" value="TreeGrafter"/>
</dbReference>
<comment type="cofactor">
    <cofactor evidence="1">
        <name>Ca(2+)</name>
        <dbReference type="ChEBI" id="CHEBI:29108"/>
    </cofactor>
</comment>
<dbReference type="Gene3D" id="1.20.1610.10">
    <property type="entry name" value="alpha-1,2-mannosidases domains"/>
    <property type="match status" value="1"/>
</dbReference>
<evidence type="ECO:0000256" key="2">
    <source>
        <dbReference type="ARBA" id="ARBA00011245"/>
    </source>
</evidence>
<name>A0AAN4W4X2_9BACT</name>
<dbReference type="InterPro" id="IPR008928">
    <property type="entry name" value="6-hairpin_glycosidase_sf"/>
</dbReference>
<dbReference type="InterPro" id="IPR012939">
    <property type="entry name" value="Glyco_hydro_92"/>
</dbReference>
<dbReference type="PANTHER" id="PTHR12143:SF39">
    <property type="entry name" value="SECRETED PROTEIN"/>
    <property type="match status" value="1"/>
</dbReference>
<gene>
    <name evidence="7" type="ORF">PEDI_47120</name>
</gene>
<dbReference type="InterPro" id="IPR005887">
    <property type="entry name" value="GH92_a_mannosidase_put"/>
</dbReference>
<dbReference type="InterPro" id="IPR050883">
    <property type="entry name" value="PNGase"/>
</dbReference>
<accession>A0AAN4W4X2</accession>
<evidence type="ECO:0000256" key="4">
    <source>
        <dbReference type="SAM" id="SignalP"/>
    </source>
</evidence>
<evidence type="ECO:0000256" key="3">
    <source>
        <dbReference type="ARBA" id="ARBA00022837"/>
    </source>
</evidence>
<feature type="domain" description="Glycosyl hydrolase family 92 N-terminal" evidence="6">
    <location>
        <begin position="28"/>
        <end position="266"/>
    </location>
</feature>
<evidence type="ECO:0000256" key="1">
    <source>
        <dbReference type="ARBA" id="ARBA00001913"/>
    </source>
</evidence>
<keyword evidence="3" id="KW-0106">Calcium</keyword>
<dbReference type="Pfam" id="PF07971">
    <property type="entry name" value="Glyco_hydro_92"/>
    <property type="match status" value="1"/>
</dbReference>
<dbReference type="FunFam" id="3.30.2080.10:FF:000001">
    <property type="entry name" value="Alpha-1,2-mannosidase subfamily"/>
    <property type="match status" value="1"/>
</dbReference>
<evidence type="ECO:0000259" key="5">
    <source>
        <dbReference type="Pfam" id="PF07971"/>
    </source>
</evidence>
<dbReference type="SUPFAM" id="SSF48208">
    <property type="entry name" value="Six-hairpin glycosidases"/>
    <property type="match status" value="1"/>
</dbReference>
<comment type="subunit">
    <text evidence="2">Monomer.</text>
</comment>
<dbReference type="GO" id="GO:0030246">
    <property type="term" value="F:carbohydrate binding"/>
    <property type="evidence" value="ECO:0007669"/>
    <property type="project" value="InterPro"/>
</dbReference>
<dbReference type="InterPro" id="IPR014718">
    <property type="entry name" value="GH-type_carb-bd"/>
</dbReference>
<organism evidence="7 8">
    <name type="scientific">Persicobacter diffluens</name>
    <dbReference type="NCBI Taxonomy" id="981"/>
    <lineage>
        <taxon>Bacteria</taxon>
        <taxon>Pseudomonadati</taxon>
        <taxon>Bacteroidota</taxon>
        <taxon>Cytophagia</taxon>
        <taxon>Cytophagales</taxon>
        <taxon>Persicobacteraceae</taxon>
        <taxon>Persicobacter</taxon>
    </lineage>
</organism>
<dbReference type="Gene3D" id="1.20.1050.60">
    <property type="entry name" value="alpha-1,2-mannosidase"/>
    <property type="match status" value="1"/>
</dbReference>
<dbReference type="PANTHER" id="PTHR12143">
    <property type="entry name" value="PEPTIDE N-GLYCANASE PNGASE -RELATED"/>
    <property type="match status" value="1"/>
</dbReference>
<dbReference type="Gene3D" id="2.70.98.10">
    <property type="match status" value="1"/>
</dbReference>
<feature type="chain" id="PRO_5042875474" description="Alpha-1,2-mannosidase" evidence="4">
    <location>
        <begin position="20"/>
        <end position="746"/>
    </location>
</feature>
<comment type="caution">
    <text evidence="7">The sequence shown here is derived from an EMBL/GenBank/DDBJ whole genome shotgun (WGS) entry which is preliminary data.</text>
</comment>
<dbReference type="Proteomes" id="UP001310022">
    <property type="component" value="Unassembled WGS sequence"/>
</dbReference>
<feature type="domain" description="Glycosyl hydrolase family 92" evidence="5">
    <location>
        <begin position="272"/>
        <end position="730"/>
    </location>
</feature>
<dbReference type="GO" id="GO:0005975">
    <property type="term" value="P:carbohydrate metabolic process"/>
    <property type="evidence" value="ECO:0007669"/>
    <property type="project" value="InterPro"/>
</dbReference>
<evidence type="ECO:0008006" key="9">
    <source>
        <dbReference type="Google" id="ProtNLM"/>
    </source>
</evidence>
<feature type="signal peptide" evidence="4">
    <location>
        <begin position="1"/>
        <end position="19"/>
    </location>
</feature>
<keyword evidence="8" id="KW-1185">Reference proteome</keyword>
<dbReference type="GO" id="GO:0000224">
    <property type="term" value="F:peptide-N4-(N-acetyl-beta-glucosaminyl)asparagine amidase activity"/>
    <property type="evidence" value="ECO:0007669"/>
    <property type="project" value="TreeGrafter"/>
</dbReference>
<proteinExistence type="predicted"/>
<sequence length="746" mass="84247">MKKVSNFFIFFLCTHFALAQPLELIHQVNPFIGTGGHGHTYPGATLPFGMVQLSPDTGIEGWDWSSGYHYSDASIMGFSHTHLSGTGLGDLGDVLLMPTIGEVKVVAGDKDQPDQGYRSRFSHDNENAHPGYYQVFLDDYQINAELTATLRTGVHRYTFPQSNESNIIIDLKHGIRDKATKASLEVQGSNRIVGYRKSTGWADLQSVYFVIEFSKPFEKFGTAIDDHFFWGVNNPRNGHVGTANVKGAVRFSTQKNEQITVKVGISPVSIDNAIENLNAEAKGKTFDQVKGRAERLWEDQLSKLTVTGNSDEAKIFYSAVYHSMLAPNVNSDVNGQYIGPKDQQQQVKDQPYFSTFSLWDTYRATHPLFNLVEPKASSEMINSMLMHYQQWGYLPIWSLWGQETHVMIGNHAISVIAEAFQKDIPGIDWKLAYEAVKASSSMDHYHSPFSLIDQYGYVPNDYRENVSITLEIAYNDWCVAQMAKAMGHQQDYEYFIKRSKSYENIYDHEVGFVRSKNRKGEWRENFDPEALTRIGDFTEGNAYQYSWFVPHDVKGLQSMVGGASQMETKLDALFQTERTDAGSVADVTGFIGQYAHGNEPSHHIAYLYNTVGAYDKTQRYLNQICNTMYRNAPDGLSGNEDCGQMSSWYVFSALGFYPVNPAEGLYYLGVPRFNQATVKLPNGKTFEVISDKKDADDFYVKRVSLNGKVLDRLYLTHQEVSEGGVLEFKMCKKPKKSAYKEMAMFQ</sequence>
<evidence type="ECO:0000313" key="8">
    <source>
        <dbReference type="Proteomes" id="UP001310022"/>
    </source>
</evidence>
<dbReference type="NCBIfam" id="TIGR01180">
    <property type="entry name" value="aman2_put"/>
    <property type="match status" value="1"/>
</dbReference>
<dbReference type="FunFam" id="1.20.1050.60:FF:000001">
    <property type="entry name" value="Putative alpha-1,2-mannosidase"/>
    <property type="match status" value="1"/>
</dbReference>
<reference evidence="7 8" key="1">
    <citation type="submission" date="2021-12" db="EMBL/GenBank/DDBJ databases">
        <title>Genome sequencing of bacteria with rrn-lacking chromosome and rrn-plasmid.</title>
        <authorList>
            <person name="Anda M."/>
            <person name="Iwasaki W."/>
        </authorList>
    </citation>
    <scope>NUCLEOTIDE SEQUENCE [LARGE SCALE GENOMIC DNA]</scope>
    <source>
        <strain evidence="7 8">NBRC 15940</strain>
    </source>
</reference>
<dbReference type="Pfam" id="PF17678">
    <property type="entry name" value="Glyco_hydro_92N"/>
    <property type="match status" value="1"/>
</dbReference>
<evidence type="ECO:0000313" key="7">
    <source>
        <dbReference type="EMBL" id="GJM64160.1"/>
    </source>
</evidence>
<dbReference type="Gene3D" id="3.30.2080.10">
    <property type="entry name" value="GH92 mannosidase domain"/>
    <property type="match status" value="1"/>
</dbReference>
<dbReference type="InterPro" id="IPR041371">
    <property type="entry name" value="GH92_N"/>
</dbReference>
<dbReference type="AlphaFoldDB" id="A0AAN4W4X2"/>
<dbReference type="EMBL" id="BQKE01000004">
    <property type="protein sequence ID" value="GJM64160.1"/>
    <property type="molecule type" value="Genomic_DNA"/>
</dbReference>
<dbReference type="RefSeq" id="WP_338239244.1">
    <property type="nucleotide sequence ID" value="NZ_BQKE01000004.1"/>
</dbReference>
<keyword evidence="4" id="KW-0732">Signal</keyword>
<protein>
    <recommendedName>
        <fullName evidence="9">Alpha-1,2-mannosidase</fullName>
    </recommendedName>
</protein>
<evidence type="ECO:0000259" key="6">
    <source>
        <dbReference type="Pfam" id="PF17678"/>
    </source>
</evidence>